<name>A0A1Y2CCI8_9FUNG</name>
<keyword evidence="4" id="KW-1185">Reference proteome</keyword>
<dbReference type="Proteomes" id="UP000193642">
    <property type="component" value="Unassembled WGS sequence"/>
</dbReference>
<comment type="caution">
    <text evidence="3">The sequence shown here is derived from an EMBL/GenBank/DDBJ whole genome shotgun (WGS) entry which is preliminary data.</text>
</comment>
<proteinExistence type="predicted"/>
<feature type="region of interest" description="Disordered" evidence="1">
    <location>
        <begin position="235"/>
        <end position="302"/>
    </location>
</feature>
<evidence type="ECO:0000313" key="4">
    <source>
        <dbReference type="Proteomes" id="UP000193642"/>
    </source>
</evidence>
<sequence>MQGILGFCTRNKEQQATRELMGLLEDYGNKLYGEFKPDEEETKLDNDDDDDDDDGKEEGLSIEDAFAKEVAEFKKPVKKNAHRFRWMQVGIECCLFVRCHKSVCPTTLVQFILNDLNESKIQKTKYMQRILPAAESCLASWTRLSPWQTESFQSTFRGKAWSQRRNNETVDRKPYSTTRCNCDCTVPHTVDLKNPDLCIIVEVFKSICTISVVERYYELKKFNLESIHGRNLVNQKKNDDKAKEKKVNEGGEKKGDKKRKVEEVKERKASHFDGRGGGNKKGGEGKPHNKKQKKAEEATADE</sequence>
<dbReference type="Pfam" id="PF02926">
    <property type="entry name" value="THUMP"/>
    <property type="match status" value="1"/>
</dbReference>
<evidence type="ECO:0000256" key="1">
    <source>
        <dbReference type="SAM" id="MobiDB-lite"/>
    </source>
</evidence>
<evidence type="ECO:0000313" key="3">
    <source>
        <dbReference type="EMBL" id="ORY44759.1"/>
    </source>
</evidence>
<evidence type="ECO:0000259" key="2">
    <source>
        <dbReference type="Pfam" id="PF02926"/>
    </source>
</evidence>
<dbReference type="InterPro" id="IPR004114">
    <property type="entry name" value="THUMP_dom"/>
</dbReference>
<dbReference type="SUPFAM" id="SSF143437">
    <property type="entry name" value="THUMP domain-like"/>
    <property type="match status" value="1"/>
</dbReference>
<feature type="domain" description="THUMP" evidence="2">
    <location>
        <begin position="188"/>
        <end position="213"/>
    </location>
</feature>
<dbReference type="GO" id="GO:0003723">
    <property type="term" value="F:RNA binding"/>
    <property type="evidence" value="ECO:0007669"/>
    <property type="project" value="InterPro"/>
</dbReference>
<feature type="region of interest" description="Disordered" evidence="1">
    <location>
        <begin position="34"/>
        <end position="58"/>
    </location>
</feature>
<dbReference type="AlphaFoldDB" id="A0A1Y2CCI8"/>
<dbReference type="EMBL" id="MCGO01000021">
    <property type="protein sequence ID" value="ORY44759.1"/>
    <property type="molecule type" value="Genomic_DNA"/>
</dbReference>
<accession>A0A1Y2CCI8</accession>
<dbReference type="STRING" id="329046.A0A1Y2CCI8"/>
<gene>
    <name evidence="3" type="ORF">BCR33DRAFT_716720</name>
</gene>
<dbReference type="PANTHER" id="PTHR13452:SF10">
    <property type="entry name" value="THUMP DOMAIN-CONTAINING PROTEIN 1"/>
    <property type="match status" value="1"/>
</dbReference>
<feature type="compositionally biased region" description="Acidic residues" evidence="1">
    <location>
        <begin position="37"/>
        <end position="56"/>
    </location>
</feature>
<dbReference type="InterPro" id="IPR040183">
    <property type="entry name" value="THUMPD1-like"/>
</dbReference>
<dbReference type="OrthoDB" id="367221at2759"/>
<dbReference type="GO" id="GO:0006400">
    <property type="term" value="P:tRNA modification"/>
    <property type="evidence" value="ECO:0007669"/>
    <property type="project" value="InterPro"/>
</dbReference>
<dbReference type="PANTHER" id="PTHR13452">
    <property type="entry name" value="THUMP DOMAIN CONTAINING PROTEIN 1-RELATED"/>
    <property type="match status" value="1"/>
</dbReference>
<feature type="compositionally biased region" description="Basic and acidic residues" evidence="1">
    <location>
        <begin position="236"/>
        <end position="274"/>
    </location>
</feature>
<protein>
    <recommendedName>
        <fullName evidence="2">THUMP domain-containing protein</fullName>
    </recommendedName>
</protein>
<dbReference type="Gene3D" id="3.30.2300.10">
    <property type="entry name" value="THUMP superfamily"/>
    <property type="match status" value="1"/>
</dbReference>
<reference evidence="3 4" key="1">
    <citation type="submission" date="2016-07" db="EMBL/GenBank/DDBJ databases">
        <title>Pervasive Adenine N6-methylation of Active Genes in Fungi.</title>
        <authorList>
            <consortium name="DOE Joint Genome Institute"/>
            <person name="Mondo S.J."/>
            <person name="Dannebaum R.O."/>
            <person name="Kuo R.C."/>
            <person name="Labutti K."/>
            <person name="Haridas S."/>
            <person name="Kuo A."/>
            <person name="Salamov A."/>
            <person name="Ahrendt S.R."/>
            <person name="Lipzen A."/>
            <person name="Sullivan W."/>
            <person name="Andreopoulos W.B."/>
            <person name="Clum A."/>
            <person name="Lindquist E."/>
            <person name="Daum C."/>
            <person name="Ramamoorthy G.K."/>
            <person name="Gryganskyi A."/>
            <person name="Culley D."/>
            <person name="Magnuson J.K."/>
            <person name="James T.Y."/>
            <person name="O'Malley M.A."/>
            <person name="Stajich J.E."/>
            <person name="Spatafora J.W."/>
            <person name="Visel A."/>
            <person name="Grigoriev I.V."/>
        </authorList>
    </citation>
    <scope>NUCLEOTIDE SEQUENCE [LARGE SCALE GENOMIC DNA]</scope>
    <source>
        <strain evidence="3 4">JEL800</strain>
    </source>
</reference>
<organism evidence="3 4">
    <name type="scientific">Rhizoclosmatium globosum</name>
    <dbReference type="NCBI Taxonomy" id="329046"/>
    <lineage>
        <taxon>Eukaryota</taxon>
        <taxon>Fungi</taxon>
        <taxon>Fungi incertae sedis</taxon>
        <taxon>Chytridiomycota</taxon>
        <taxon>Chytridiomycota incertae sedis</taxon>
        <taxon>Chytridiomycetes</taxon>
        <taxon>Chytridiales</taxon>
        <taxon>Chytriomycetaceae</taxon>
        <taxon>Rhizoclosmatium</taxon>
    </lineage>
</organism>
<dbReference type="CDD" id="cd11717">
    <property type="entry name" value="THUMP_THUMPD1_like"/>
    <property type="match status" value="1"/>
</dbReference>